<evidence type="ECO:0000313" key="5">
    <source>
        <dbReference type="Proteomes" id="UP000284842"/>
    </source>
</evidence>
<feature type="region of interest" description="Disordered" evidence="2">
    <location>
        <begin position="836"/>
        <end position="855"/>
    </location>
</feature>
<feature type="domain" description="G" evidence="3">
    <location>
        <begin position="282"/>
        <end position="359"/>
    </location>
</feature>
<dbReference type="GO" id="GO:0003924">
    <property type="term" value="F:GTPase activity"/>
    <property type="evidence" value="ECO:0007669"/>
    <property type="project" value="InterPro"/>
</dbReference>
<dbReference type="Gene3D" id="3.40.50.300">
    <property type="entry name" value="P-loop containing nucleotide triphosphate hydrolases"/>
    <property type="match status" value="3"/>
</dbReference>
<proteinExistence type="predicted"/>
<dbReference type="STRING" id="181874.A0A409VFK5"/>
<name>A0A409VFK5_9AGAR</name>
<reference evidence="4 5" key="1">
    <citation type="journal article" date="2018" name="Evol. Lett.">
        <title>Horizontal gene cluster transfer increased hallucinogenic mushroom diversity.</title>
        <authorList>
            <person name="Reynolds H.T."/>
            <person name="Vijayakumar V."/>
            <person name="Gluck-Thaler E."/>
            <person name="Korotkin H.B."/>
            <person name="Matheny P.B."/>
            <person name="Slot J.C."/>
        </authorList>
    </citation>
    <scope>NUCLEOTIDE SEQUENCE [LARGE SCALE GENOMIC DNA]</scope>
    <source>
        <strain evidence="4 5">2629</strain>
    </source>
</reference>
<dbReference type="GO" id="GO:0005525">
    <property type="term" value="F:GTP binding"/>
    <property type="evidence" value="ECO:0007669"/>
    <property type="project" value="InterPro"/>
</dbReference>
<evidence type="ECO:0000259" key="3">
    <source>
        <dbReference type="Pfam" id="PF01926"/>
    </source>
</evidence>
<accession>A0A409VFK5</accession>
<dbReference type="PANTHER" id="PTHR32120">
    <property type="entry name" value="SMALL RIBOSOMAL SUBUNIT BIOGENESIS GTPASE RSGA"/>
    <property type="match status" value="1"/>
</dbReference>
<dbReference type="Proteomes" id="UP000284842">
    <property type="component" value="Unassembled WGS sequence"/>
</dbReference>
<dbReference type="PANTHER" id="PTHR32120:SF11">
    <property type="entry name" value="SMALL RIBOSOMAL SUBUNIT BIOGENESIS GTPASE RSGA 1, MITOCHONDRIAL-RELATED"/>
    <property type="match status" value="1"/>
</dbReference>
<evidence type="ECO:0000256" key="2">
    <source>
        <dbReference type="SAM" id="MobiDB-lite"/>
    </source>
</evidence>
<feature type="compositionally biased region" description="Polar residues" evidence="2">
    <location>
        <begin position="153"/>
        <end position="171"/>
    </location>
</feature>
<feature type="region of interest" description="Disordered" evidence="2">
    <location>
        <begin position="863"/>
        <end position="912"/>
    </location>
</feature>
<dbReference type="InterPro" id="IPR004881">
    <property type="entry name" value="Ribosome_biogen_GTPase_RsgA"/>
</dbReference>
<gene>
    <name evidence="4" type="ORF">CVT24_008181</name>
</gene>
<dbReference type="InterPro" id="IPR006073">
    <property type="entry name" value="GTP-bd"/>
</dbReference>
<dbReference type="EMBL" id="NHTK01006078">
    <property type="protein sequence ID" value="PPQ65033.1"/>
    <property type="molecule type" value="Genomic_DNA"/>
</dbReference>
<dbReference type="Pfam" id="PF01926">
    <property type="entry name" value="MMR_HSR1"/>
    <property type="match status" value="1"/>
</dbReference>
<dbReference type="OrthoDB" id="2130433at2759"/>
<protein>
    <recommendedName>
        <fullName evidence="3">G domain-containing protein</fullName>
    </recommendedName>
</protein>
<organism evidence="4 5">
    <name type="scientific">Panaeolus cyanescens</name>
    <dbReference type="NCBI Taxonomy" id="181874"/>
    <lineage>
        <taxon>Eukaryota</taxon>
        <taxon>Fungi</taxon>
        <taxon>Dikarya</taxon>
        <taxon>Basidiomycota</taxon>
        <taxon>Agaricomycotina</taxon>
        <taxon>Agaricomycetes</taxon>
        <taxon>Agaricomycetidae</taxon>
        <taxon>Agaricales</taxon>
        <taxon>Agaricineae</taxon>
        <taxon>Galeropsidaceae</taxon>
        <taxon>Panaeolus</taxon>
    </lineage>
</organism>
<sequence>MQLESRTLLVTSMWDCLPPRSKNNAEDRFLELSSKQCSDWVKDGSEVVKFFNNYDSAIEILDRVTNERIQAPVDSSAKGSGNSEFTTGSAYTELCERVANLEKERDMHAAELKLPTTLAQQELTATLTDRLAQIDDLLKQFQEQVETFRGQVKDSTSNSIPPRSNSPTPSLHSHYKLPTTIPEPPSTSPHIASASDSQSVHVSNPTPSTIHTPTVTLPDVGSPAKILRAISPNLDTSMLRSATSPYKNLTFDNPINSPSVSRVHDFEEARDQLVTSMDVYIVVLMGPTGSGKSAFIEAICSKSPEAPLGISKDQLDSVTQEPCIYKVDNVKDHWGYTIYLVDTPGFSDPQISELQVLDQVQKWRDRWYDWVNDGSEIFRFLNTYESAMDIMDKINKVTDPVRDYPPIKGFGEEDTDVNKGPIYAALVDRVANLEQKRDMLIDDLRSPKTQDQQELTTVLSAELAQTEALLKQFTVQLESFRKRYGSTSINPVREPTPEPPLRASRFVKNPEMLRPAPIMIQDRISPLPDVNLSIISRHEPLSVSPVSDQDFADYSSATGYSRVFVLMGPTGSGKSAFIEALCSKSSGGPLGISKDQLESVTQESCVYVVNNLKIDGRYGVYLIDTPGFADPKISEMQVLGQVLRWRDRCNDVGHVRVLYFHPITDIRIPGSRKRCLEMIRGFWGANNAPRTLLVTSMWDRLPERSKKAAEDRFSQLSSKQCSDWVKDGSQIFKFLNTFDSAMDILDSVTNDRPQVLGHDPVIGFGGKDARDGPIYAALVERVASLEQKRDMLMDDLQHPTTQAQQGLTTVLTAELVQTEALLKQFIEQLETFLGQGKSSTLPQNSASSTPSVRSLSLKLPTAIAEPSTDDTSPDRNIVPTSDSQSAPALNPIPSPSKTVTPPDIHVGPQGLPPDDHASRALFIEALATHREEGPLGIAKDQLESVTKTAMMYEVLNVSNAFGNRIYIIDTPGFNDPKISELEVIRLGGTPRFLRDRCATVLQPIRIIYFHPISDIRMPASKKKCIEIMQAFWGASNARTAILVTTLWDRLRPELRGKAEERLEVIGRQYWGDWKSKGSKVMKFENNFESAMTLLNRALASFGSVKQDKLPPAFTPTDDPAVEALRDRLEALYQQLRGTDSELRDPEVYLPESEELKTCLLTRRAEIKVYIQKFGEELASVTPYYNQHHEGESLPLHLPDIPPTPTTPTIPLALDVTEASPNTSHIDEGEATALSESKHAAPTTLHILPDRTPTPKTQRHAKSMKVALSRIVAWISRKRSLEGS</sequence>
<keyword evidence="5" id="KW-1185">Reference proteome</keyword>
<dbReference type="InterPro" id="IPR027417">
    <property type="entry name" value="P-loop_NTPase"/>
</dbReference>
<feature type="compositionally biased region" description="Polar residues" evidence="2">
    <location>
        <begin position="194"/>
        <end position="215"/>
    </location>
</feature>
<evidence type="ECO:0000256" key="1">
    <source>
        <dbReference type="SAM" id="Coils"/>
    </source>
</evidence>
<feature type="coiled-coil region" evidence="1">
    <location>
        <begin position="423"/>
        <end position="483"/>
    </location>
</feature>
<comment type="caution">
    <text evidence="4">The sequence shown here is derived from an EMBL/GenBank/DDBJ whole genome shotgun (WGS) entry which is preliminary data.</text>
</comment>
<feature type="compositionally biased region" description="Polar residues" evidence="2">
    <location>
        <begin position="878"/>
        <end position="887"/>
    </location>
</feature>
<evidence type="ECO:0000313" key="4">
    <source>
        <dbReference type="EMBL" id="PPQ65033.1"/>
    </source>
</evidence>
<feature type="compositionally biased region" description="Polar residues" evidence="2">
    <location>
        <begin position="836"/>
        <end position="854"/>
    </location>
</feature>
<dbReference type="CDD" id="cd00882">
    <property type="entry name" value="Ras_like_GTPase"/>
    <property type="match status" value="2"/>
</dbReference>
<dbReference type="SUPFAM" id="SSF52540">
    <property type="entry name" value="P-loop containing nucleoside triphosphate hydrolases"/>
    <property type="match status" value="3"/>
</dbReference>
<keyword evidence="1" id="KW-0175">Coiled coil</keyword>
<dbReference type="InParanoid" id="A0A409VFK5"/>
<feature type="region of interest" description="Disordered" evidence="2">
    <location>
        <begin position="149"/>
        <end position="217"/>
    </location>
</feature>